<gene>
    <name evidence="13" type="ORF">ACFOEK_07185</name>
</gene>
<evidence type="ECO:0000256" key="2">
    <source>
        <dbReference type="ARBA" id="ARBA00001946"/>
    </source>
</evidence>
<dbReference type="EC" id="5.4.2.2" evidence="4"/>
<protein>
    <recommendedName>
        <fullName evidence="4">phosphoglucomutase (alpha-D-glucose-1,6-bisphosphate-dependent)</fullName>
        <ecNumber evidence="4">5.4.2.2</ecNumber>
    </recommendedName>
</protein>
<evidence type="ECO:0000313" key="13">
    <source>
        <dbReference type="EMBL" id="MFC3150805.1"/>
    </source>
</evidence>
<evidence type="ECO:0000256" key="6">
    <source>
        <dbReference type="ARBA" id="ARBA00022723"/>
    </source>
</evidence>
<dbReference type="Gene3D" id="3.40.120.10">
    <property type="entry name" value="Alpha-D-Glucose-1,6-Bisphosphate, subunit A, domain 3"/>
    <property type="match status" value="3"/>
</dbReference>
<evidence type="ECO:0000259" key="10">
    <source>
        <dbReference type="Pfam" id="PF02878"/>
    </source>
</evidence>
<dbReference type="Pfam" id="PF02880">
    <property type="entry name" value="PGM_PMM_III"/>
    <property type="match status" value="1"/>
</dbReference>
<dbReference type="GO" id="GO:0004614">
    <property type="term" value="F:phosphoglucomutase activity"/>
    <property type="evidence" value="ECO:0007669"/>
    <property type="project" value="UniProtKB-EC"/>
</dbReference>
<dbReference type="Proteomes" id="UP001595476">
    <property type="component" value="Unassembled WGS sequence"/>
</dbReference>
<dbReference type="Pfam" id="PF02879">
    <property type="entry name" value="PGM_PMM_II"/>
    <property type="match status" value="1"/>
</dbReference>
<evidence type="ECO:0000256" key="4">
    <source>
        <dbReference type="ARBA" id="ARBA00012728"/>
    </source>
</evidence>
<keyword evidence="8 13" id="KW-0413">Isomerase</keyword>
<dbReference type="EMBL" id="JBHRSZ010000002">
    <property type="protein sequence ID" value="MFC3150805.1"/>
    <property type="molecule type" value="Genomic_DNA"/>
</dbReference>
<keyword evidence="6 9" id="KW-0479">Metal-binding</keyword>
<evidence type="ECO:0000259" key="11">
    <source>
        <dbReference type="Pfam" id="PF02879"/>
    </source>
</evidence>
<evidence type="ECO:0000256" key="7">
    <source>
        <dbReference type="ARBA" id="ARBA00022842"/>
    </source>
</evidence>
<proteinExistence type="inferred from homology"/>
<dbReference type="InterPro" id="IPR036900">
    <property type="entry name" value="A-D-PHexomutase_C_sf"/>
</dbReference>
<dbReference type="InterPro" id="IPR016066">
    <property type="entry name" value="A-D-PHexomutase_CS"/>
</dbReference>
<evidence type="ECO:0000256" key="8">
    <source>
        <dbReference type="ARBA" id="ARBA00023235"/>
    </source>
</evidence>
<evidence type="ECO:0000256" key="5">
    <source>
        <dbReference type="ARBA" id="ARBA00022553"/>
    </source>
</evidence>
<keyword evidence="7 9" id="KW-0460">Magnesium</keyword>
<dbReference type="InterPro" id="IPR005846">
    <property type="entry name" value="A-D-PHexomutase_a/b/a-III"/>
</dbReference>
<dbReference type="NCBIfam" id="NF005737">
    <property type="entry name" value="PRK07564.1-1"/>
    <property type="match status" value="1"/>
</dbReference>
<sequence length="547" mass="59663">MQEFEVVEVASKAFSDQKPGTSGLRKKVQVFQQEHYLENFVQSFLNVVLKDEPRLIVIGGDGRFFNLDAIQTIVEIAVANEVPQLLIARDGILSTPAASHWIRKYQADAGIILSASHNPAGENGDFGIKFNGANGAPAPEALTTAVFETSKSISSYKRAKIEALDLTHDQDILLNHTHVVIRDGIEDYVHHMAALFDFDALRDGFESKQISILFDAMNAVTGPYAKRLFLDALGADETSVINAEAKADFGGGHPDPNLVHAAELVAQMNTADAPVLGAASDGDGDRNLILGKQQFVSPSDSLAVLLEHHKLLPQFSEGILGVARSMPTSTAVDRVAESLGIDCYETPTGWKFFGNLLDDKRIQLCGEESFGTGSDHVREKDGLWAVLAWLTIVNSLNKPVAQIMSEHWQRFGRSYYCRYDFEGIASDSADEMITALTKSVTSLADQTFGNYQVKRADIFEYTDPVDASEAKNQGVRVFFTDGSRVVYRLSGTGTVGATLRVYLEQYQDASGDLQGDAQVVTQELAEVALTIAKVNEFSGRTTPDVIT</sequence>
<dbReference type="PANTHER" id="PTHR22573:SF2">
    <property type="entry name" value="PHOSPHOGLUCOMUTASE"/>
    <property type="match status" value="1"/>
</dbReference>
<keyword evidence="14" id="KW-1185">Reference proteome</keyword>
<dbReference type="InterPro" id="IPR005841">
    <property type="entry name" value="Alpha-D-phosphohexomutase_SF"/>
</dbReference>
<evidence type="ECO:0000256" key="3">
    <source>
        <dbReference type="ARBA" id="ARBA00010231"/>
    </source>
</evidence>
<evidence type="ECO:0000259" key="12">
    <source>
        <dbReference type="Pfam" id="PF02880"/>
    </source>
</evidence>
<feature type="domain" description="Alpha-D-phosphohexomutase alpha/beta/alpha" evidence="12">
    <location>
        <begin position="299"/>
        <end position="411"/>
    </location>
</feature>
<dbReference type="Gene3D" id="3.30.310.50">
    <property type="entry name" value="Alpha-D-phosphohexomutase, C-terminal domain"/>
    <property type="match status" value="1"/>
</dbReference>
<comment type="similarity">
    <text evidence="3 9">Belongs to the phosphohexose mutase family.</text>
</comment>
<evidence type="ECO:0000256" key="1">
    <source>
        <dbReference type="ARBA" id="ARBA00000443"/>
    </source>
</evidence>
<organism evidence="13 14">
    <name type="scientific">Litoribrevibacter euphylliae</name>
    <dbReference type="NCBI Taxonomy" id="1834034"/>
    <lineage>
        <taxon>Bacteria</taxon>
        <taxon>Pseudomonadati</taxon>
        <taxon>Pseudomonadota</taxon>
        <taxon>Gammaproteobacteria</taxon>
        <taxon>Oceanospirillales</taxon>
        <taxon>Oceanospirillaceae</taxon>
        <taxon>Litoribrevibacter</taxon>
    </lineage>
</organism>
<evidence type="ECO:0000313" key="14">
    <source>
        <dbReference type="Proteomes" id="UP001595476"/>
    </source>
</evidence>
<dbReference type="RefSeq" id="WP_386718283.1">
    <property type="nucleotide sequence ID" value="NZ_JBHRSZ010000002.1"/>
</dbReference>
<comment type="caution">
    <text evidence="13">The sequence shown here is derived from an EMBL/GenBank/DDBJ whole genome shotgun (WGS) entry which is preliminary data.</text>
</comment>
<dbReference type="Pfam" id="PF24947">
    <property type="entry name" value="PGM1_C_vert_fung"/>
    <property type="match status" value="1"/>
</dbReference>
<dbReference type="PANTHER" id="PTHR22573">
    <property type="entry name" value="PHOSPHOHEXOMUTASE FAMILY MEMBER"/>
    <property type="match status" value="1"/>
</dbReference>
<dbReference type="InterPro" id="IPR045244">
    <property type="entry name" value="PGM"/>
</dbReference>
<dbReference type="SUPFAM" id="SSF55957">
    <property type="entry name" value="Phosphoglucomutase, C-terminal domain"/>
    <property type="match status" value="1"/>
</dbReference>
<reference evidence="14" key="1">
    <citation type="journal article" date="2019" name="Int. J. Syst. Evol. Microbiol.">
        <title>The Global Catalogue of Microorganisms (GCM) 10K type strain sequencing project: providing services to taxonomists for standard genome sequencing and annotation.</title>
        <authorList>
            <consortium name="The Broad Institute Genomics Platform"/>
            <consortium name="The Broad Institute Genome Sequencing Center for Infectious Disease"/>
            <person name="Wu L."/>
            <person name="Ma J."/>
        </authorList>
    </citation>
    <scope>NUCLEOTIDE SEQUENCE [LARGE SCALE GENOMIC DNA]</scope>
    <source>
        <strain evidence="14">KCTC 52438</strain>
    </source>
</reference>
<comment type="cofactor">
    <cofactor evidence="2">
        <name>Mg(2+)</name>
        <dbReference type="ChEBI" id="CHEBI:18420"/>
    </cofactor>
</comment>
<name>A0ABV7HEC6_9GAMM</name>
<accession>A0ABV7HEC6</accession>
<feature type="domain" description="Alpha-D-phosphohexomutase alpha/beta/alpha" evidence="10">
    <location>
        <begin position="17"/>
        <end position="156"/>
    </location>
</feature>
<comment type="catalytic activity">
    <reaction evidence="1">
        <text>alpha-D-glucose 1-phosphate = alpha-D-glucose 6-phosphate</text>
        <dbReference type="Rhea" id="RHEA:23536"/>
        <dbReference type="ChEBI" id="CHEBI:58225"/>
        <dbReference type="ChEBI" id="CHEBI:58601"/>
        <dbReference type="EC" id="5.4.2.2"/>
    </reaction>
</comment>
<dbReference type="PROSITE" id="PS00710">
    <property type="entry name" value="PGM_PMM"/>
    <property type="match status" value="1"/>
</dbReference>
<dbReference type="SUPFAM" id="SSF53738">
    <property type="entry name" value="Phosphoglucomutase, first 3 domains"/>
    <property type="match status" value="3"/>
</dbReference>
<feature type="domain" description="Alpha-D-phosphohexomutase alpha/beta/alpha" evidence="11">
    <location>
        <begin position="186"/>
        <end position="290"/>
    </location>
</feature>
<dbReference type="InterPro" id="IPR005844">
    <property type="entry name" value="A-D-PHexomutase_a/b/a-I"/>
</dbReference>
<dbReference type="Pfam" id="PF02878">
    <property type="entry name" value="PGM_PMM_I"/>
    <property type="match status" value="1"/>
</dbReference>
<evidence type="ECO:0000256" key="9">
    <source>
        <dbReference type="RuleBase" id="RU004326"/>
    </source>
</evidence>
<dbReference type="InterPro" id="IPR016055">
    <property type="entry name" value="A-D-PHexomutase_a/b/a-I/II/III"/>
</dbReference>
<keyword evidence="5" id="KW-0597">Phosphoprotein</keyword>
<dbReference type="PRINTS" id="PR00509">
    <property type="entry name" value="PGMPMM"/>
</dbReference>
<dbReference type="InterPro" id="IPR005845">
    <property type="entry name" value="A-D-PHexomutase_a/b/a-II"/>
</dbReference>